<keyword evidence="4" id="KW-1185">Reference proteome</keyword>
<organism evidence="3 4">
    <name type="scientific">Desulfitobacterium chlororespirans DSM 11544</name>
    <dbReference type="NCBI Taxonomy" id="1121395"/>
    <lineage>
        <taxon>Bacteria</taxon>
        <taxon>Bacillati</taxon>
        <taxon>Bacillota</taxon>
        <taxon>Clostridia</taxon>
        <taxon>Eubacteriales</taxon>
        <taxon>Desulfitobacteriaceae</taxon>
        <taxon>Desulfitobacterium</taxon>
    </lineage>
</organism>
<accession>A0A1M7T686</accession>
<evidence type="ECO:0000256" key="2">
    <source>
        <dbReference type="SAM" id="Phobius"/>
    </source>
</evidence>
<feature type="transmembrane region" description="Helical" evidence="2">
    <location>
        <begin position="215"/>
        <end position="238"/>
    </location>
</feature>
<dbReference type="Proteomes" id="UP000184010">
    <property type="component" value="Unassembled WGS sequence"/>
</dbReference>
<feature type="transmembrane region" description="Helical" evidence="2">
    <location>
        <begin position="250"/>
        <end position="276"/>
    </location>
</feature>
<keyword evidence="2" id="KW-1133">Transmembrane helix</keyword>
<feature type="region of interest" description="Disordered" evidence="1">
    <location>
        <begin position="706"/>
        <end position="726"/>
    </location>
</feature>
<evidence type="ECO:0008006" key="5">
    <source>
        <dbReference type="Google" id="ProtNLM"/>
    </source>
</evidence>
<feature type="transmembrane region" description="Helical" evidence="2">
    <location>
        <begin position="339"/>
        <end position="360"/>
    </location>
</feature>
<name>A0A1M7T686_9FIRM</name>
<evidence type="ECO:0000313" key="4">
    <source>
        <dbReference type="Proteomes" id="UP000184010"/>
    </source>
</evidence>
<feature type="transmembrane region" description="Helical" evidence="2">
    <location>
        <begin position="372"/>
        <end position="392"/>
    </location>
</feature>
<dbReference type="EMBL" id="FRDN01000005">
    <property type="protein sequence ID" value="SHN66271.1"/>
    <property type="molecule type" value="Genomic_DNA"/>
</dbReference>
<keyword evidence="2" id="KW-0812">Transmembrane</keyword>
<proteinExistence type="predicted"/>
<feature type="region of interest" description="Disordered" evidence="1">
    <location>
        <begin position="463"/>
        <end position="484"/>
    </location>
</feature>
<feature type="transmembrane region" description="Helical" evidence="2">
    <location>
        <begin position="401"/>
        <end position="420"/>
    </location>
</feature>
<feature type="region of interest" description="Disordered" evidence="1">
    <location>
        <begin position="55"/>
        <end position="115"/>
    </location>
</feature>
<reference evidence="4" key="1">
    <citation type="submission" date="2016-12" db="EMBL/GenBank/DDBJ databases">
        <authorList>
            <person name="Varghese N."/>
            <person name="Submissions S."/>
        </authorList>
    </citation>
    <scope>NUCLEOTIDE SEQUENCE [LARGE SCALE GENOMIC DNA]</scope>
    <source>
        <strain evidence="4">DSM 11544</strain>
    </source>
</reference>
<feature type="compositionally biased region" description="Basic and acidic residues" evidence="1">
    <location>
        <begin position="708"/>
        <end position="720"/>
    </location>
</feature>
<dbReference type="STRING" id="1121395.SAMN02745215_01644"/>
<feature type="compositionally biased region" description="Polar residues" evidence="1">
    <location>
        <begin position="78"/>
        <end position="88"/>
    </location>
</feature>
<sequence>MPQFLAKALAKKRKRKRKRKGITVVLLSAMLILALSSAAFALGGGNELEVSSLPLPGYLDEEQPNPFPDIPGPVHSVPGNQQPISSDGSGEPDEQQTVPSVPSEPQPLPSHNALLNNNDIRDLNEENPPSYGERFIAKIITNATNWLMHIFKLDDPMILIFGYDARADKSDSFLANGLYGSIISDPTQASQVVLGVFPGYYFKAIAFLYDGFTKLLPIPLVIALVVLAIIFMLTSGTVEGRGKIKEYAQAFIVALLSLRFGAYIWSAIISVIHFFIKLIWANMLKYGVTPNFFMNMIWGDGQAGFNAAMQFGSLPLGILLLLAALMVLALNYQYVMRLIIMGGLILLFPVVTTLSVFPPYRHALQVWMKEFVANALLPLAHALALGVFFMALQAPGMGESVAFWLMLAYLAGLPTITNLIRELLGLQGGFRGGAISAMAGATGASSLGSLGFMMLARRSGASRYTDGGSGGHDTGTSDESMSHGGGKLMGATSGVGKFAQGAFNTGSAIAGNRVIRALAGGAVKGTTIAAGGTYATMTGTNPAAGMMIGYGAGAKLSKAGGSLVNATGSGVQTVAQSISENHGVRAGLADATQRIKNQSLEEGNGLAQTVVGMQDKVNTAFRMAGHEGPFAAPSFVKENQLKIRETQSKMNELRPDMNFAKAQYEQSRSKYGDDFQTTIEHKEQYLGLKKAYSRHESDLNLAQTRLKTPSELKAHTERYSMSRGRA</sequence>
<protein>
    <recommendedName>
        <fullName evidence="5">TrbL/VirB6 plasmid conjugal transfer protein</fullName>
    </recommendedName>
</protein>
<dbReference type="RefSeq" id="WP_072772134.1">
    <property type="nucleotide sequence ID" value="NZ_FRDN01000005.1"/>
</dbReference>
<evidence type="ECO:0000313" key="3">
    <source>
        <dbReference type="EMBL" id="SHN66271.1"/>
    </source>
</evidence>
<feature type="transmembrane region" description="Helical" evidence="2">
    <location>
        <begin position="432"/>
        <end position="455"/>
    </location>
</feature>
<dbReference type="AlphaFoldDB" id="A0A1M7T686"/>
<gene>
    <name evidence="3" type="ORF">SAMN02745215_01644</name>
</gene>
<evidence type="ECO:0000256" key="1">
    <source>
        <dbReference type="SAM" id="MobiDB-lite"/>
    </source>
</evidence>
<keyword evidence="2" id="KW-0472">Membrane</keyword>
<feature type="transmembrane region" description="Helical" evidence="2">
    <location>
        <begin position="314"/>
        <end position="332"/>
    </location>
</feature>